<keyword evidence="2" id="KW-1185">Reference proteome</keyword>
<dbReference type="EMBL" id="AKHW03002956">
    <property type="protein sequence ID" value="KYO36298.1"/>
    <property type="molecule type" value="Genomic_DNA"/>
</dbReference>
<protein>
    <submittedName>
        <fullName evidence="1">Uncharacterized protein</fullName>
    </submittedName>
</protein>
<organism evidence="1 2">
    <name type="scientific">Alligator mississippiensis</name>
    <name type="common">American alligator</name>
    <dbReference type="NCBI Taxonomy" id="8496"/>
    <lineage>
        <taxon>Eukaryota</taxon>
        <taxon>Metazoa</taxon>
        <taxon>Chordata</taxon>
        <taxon>Craniata</taxon>
        <taxon>Vertebrata</taxon>
        <taxon>Euteleostomi</taxon>
        <taxon>Archelosauria</taxon>
        <taxon>Archosauria</taxon>
        <taxon>Crocodylia</taxon>
        <taxon>Alligatoridae</taxon>
        <taxon>Alligatorinae</taxon>
        <taxon>Alligator</taxon>
    </lineage>
</organism>
<sequence>MSLLKLRMQLVSFPACLYRNTTHSDCDTPSVPSYLLWQQASTRQASVVLPQDHLAEKRKSHPKERNIQQVLCKCKWESHTALQSLHS</sequence>
<gene>
    <name evidence="1" type="ORF">Y1Q_0024066</name>
</gene>
<dbReference type="AlphaFoldDB" id="A0A151NHM5"/>
<dbReference type="Proteomes" id="UP000050525">
    <property type="component" value="Unassembled WGS sequence"/>
</dbReference>
<proteinExistence type="predicted"/>
<name>A0A151NHM5_ALLMI</name>
<evidence type="ECO:0000313" key="1">
    <source>
        <dbReference type="EMBL" id="KYO36298.1"/>
    </source>
</evidence>
<reference evidence="1 2" key="1">
    <citation type="journal article" date="2012" name="Genome Biol.">
        <title>Sequencing three crocodilian genomes to illuminate the evolution of archosaurs and amniotes.</title>
        <authorList>
            <person name="St John J.A."/>
            <person name="Braun E.L."/>
            <person name="Isberg S.R."/>
            <person name="Miles L.G."/>
            <person name="Chong A.Y."/>
            <person name="Gongora J."/>
            <person name="Dalzell P."/>
            <person name="Moran C."/>
            <person name="Bed'hom B."/>
            <person name="Abzhanov A."/>
            <person name="Burgess S.C."/>
            <person name="Cooksey A.M."/>
            <person name="Castoe T.A."/>
            <person name="Crawford N.G."/>
            <person name="Densmore L.D."/>
            <person name="Drew J.C."/>
            <person name="Edwards S.V."/>
            <person name="Faircloth B.C."/>
            <person name="Fujita M.K."/>
            <person name="Greenwold M.J."/>
            <person name="Hoffmann F.G."/>
            <person name="Howard J.M."/>
            <person name="Iguchi T."/>
            <person name="Janes D.E."/>
            <person name="Khan S.Y."/>
            <person name="Kohno S."/>
            <person name="de Koning A.J."/>
            <person name="Lance S.L."/>
            <person name="McCarthy F.M."/>
            <person name="McCormack J.E."/>
            <person name="Merchant M.E."/>
            <person name="Peterson D.G."/>
            <person name="Pollock D.D."/>
            <person name="Pourmand N."/>
            <person name="Raney B.J."/>
            <person name="Roessler K.A."/>
            <person name="Sanford J.R."/>
            <person name="Sawyer R.H."/>
            <person name="Schmidt C.J."/>
            <person name="Triplett E.W."/>
            <person name="Tuberville T.D."/>
            <person name="Venegas-Anaya M."/>
            <person name="Howard J.T."/>
            <person name="Jarvis E.D."/>
            <person name="Guillette L.J.Jr."/>
            <person name="Glenn T.C."/>
            <person name="Green R.E."/>
            <person name="Ray D.A."/>
        </authorList>
    </citation>
    <scope>NUCLEOTIDE SEQUENCE [LARGE SCALE GENOMIC DNA]</scope>
    <source>
        <strain evidence="1">KSC_2009_1</strain>
    </source>
</reference>
<accession>A0A151NHM5</accession>
<evidence type="ECO:0000313" key="2">
    <source>
        <dbReference type="Proteomes" id="UP000050525"/>
    </source>
</evidence>
<comment type="caution">
    <text evidence="1">The sequence shown here is derived from an EMBL/GenBank/DDBJ whole genome shotgun (WGS) entry which is preliminary data.</text>
</comment>